<evidence type="ECO:0000313" key="2">
    <source>
        <dbReference type="EMBL" id="VAW80362.1"/>
    </source>
</evidence>
<dbReference type="GO" id="GO:0007165">
    <property type="term" value="P:signal transduction"/>
    <property type="evidence" value="ECO:0007669"/>
    <property type="project" value="InterPro"/>
</dbReference>
<dbReference type="Pfam" id="PF13682">
    <property type="entry name" value="CZB"/>
    <property type="match status" value="1"/>
</dbReference>
<name>A0A3B0YYL1_9ZZZZ</name>
<sequence>MSQAAVSDITNSMADALNAFTFWVGDSLFAINLDNVLSVEQDNSAIQPDPFQGRGALGIVKHHGAPVRVFDFAEFLGINSCSDQKEALVSTLIAREQDHIDWLNALETSIKTDEPFTRERDPNLCAFGKWYDHFETRDEDLTEIMQQFDVPHKRIHALADRLLNLKNKGQADRALEELGLERTTTLVELRRLFDRARGQIRDSIRSVLLFVTIDGKAPRVALRLNEISDMVSFTLEQITSTTSLGVGDGERLASVLKGYLSAGSDKDCLLIDVDGLLETVLTAS</sequence>
<feature type="domain" description="Chemoreceptor zinc-binding" evidence="1">
    <location>
        <begin position="99"/>
        <end position="162"/>
    </location>
</feature>
<dbReference type="AlphaFoldDB" id="A0A3B0YYL1"/>
<dbReference type="InterPro" id="IPR036061">
    <property type="entry name" value="CheW-like_dom_sf"/>
</dbReference>
<evidence type="ECO:0000259" key="1">
    <source>
        <dbReference type="Pfam" id="PF13682"/>
    </source>
</evidence>
<gene>
    <name evidence="2" type="ORF">MNBD_GAMMA15-1403</name>
</gene>
<protein>
    <recommendedName>
        <fullName evidence="1">Chemoreceptor zinc-binding domain-containing protein</fullName>
    </recommendedName>
</protein>
<accession>A0A3B0YYL1</accession>
<reference evidence="2" key="1">
    <citation type="submission" date="2018-06" db="EMBL/GenBank/DDBJ databases">
        <authorList>
            <person name="Zhirakovskaya E."/>
        </authorList>
    </citation>
    <scope>NUCLEOTIDE SEQUENCE</scope>
</reference>
<proteinExistence type="predicted"/>
<organism evidence="2">
    <name type="scientific">hydrothermal vent metagenome</name>
    <dbReference type="NCBI Taxonomy" id="652676"/>
    <lineage>
        <taxon>unclassified sequences</taxon>
        <taxon>metagenomes</taxon>
        <taxon>ecological metagenomes</taxon>
    </lineage>
</organism>
<dbReference type="EMBL" id="UOFN01000126">
    <property type="protein sequence ID" value="VAW80362.1"/>
    <property type="molecule type" value="Genomic_DNA"/>
</dbReference>
<dbReference type="GO" id="GO:0006935">
    <property type="term" value="P:chemotaxis"/>
    <property type="evidence" value="ECO:0007669"/>
    <property type="project" value="InterPro"/>
</dbReference>
<dbReference type="InterPro" id="IPR025991">
    <property type="entry name" value="Chemoreceptor_zinc-bind_dom"/>
</dbReference>
<dbReference type="Gene3D" id="1.20.120.30">
    <property type="entry name" value="Aspartate receptor, ligand-binding domain"/>
    <property type="match status" value="1"/>
</dbReference>
<dbReference type="SUPFAM" id="SSF50341">
    <property type="entry name" value="CheW-like"/>
    <property type="match status" value="1"/>
</dbReference>